<name>A0A1I1JJX1_9RHOB</name>
<dbReference type="Proteomes" id="UP000231644">
    <property type="component" value="Unassembled WGS sequence"/>
</dbReference>
<dbReference type="PANTHER" id="PTHR47129">
    <property type="entry name" value="QUINONE OXIDOREDUCTASE 2"/>
    <property type="match status" value="1"/>
</dbReference>
<evidence type="ECO:0000313" key="2">
    <source>
        <dbReference type="EMBL" id="SFC46888.1"/>
    </source>
</evidence>
<dbReference type="OrthoDB" id="7771794at2"/>
<dbReference type="InterPro" id="IPR016040">
    <property type="entry name" value="NAD(P)-bd_dom"/>
</dbReference>
<organism evidence="2 3">
    <name type="scientific">Pseudooceanicola nitratireducens</name>
    <dbReference type="NCBI Taxonomy" id="517719"/>
    <lineage>
        <taxon>Bacteria</taxon>
        <taxon>Pseudomonadati</taxon>
        <taxon>Pseudomonadota</taxon>
        <taxon>Alphaproteobacteria</taxon>
        <taxon>Rhodobacterales</taxon>
        <taxon>Paracoccaceae</taxon>
        <taxon>Pseudooceanicola</taxon>
    </lineage>
</organism>
<keyword evidence="3" id="KW-1185">Reference proteome</keyword>
<dbReference type="STRING" id="517719.SAMN05421762_1010"/>
<dbReference type="InterPro" id="IPR052718">
    <property type="entry name" value="NmrA-type_oxidoreductase"/>
</dbReference>
<dbReference type="CDD" id="cd05269">
    <property type="entry name" value="TMR_SDR_a"/>
    <property type="match status" value="1"/>
</dbReference>
<dbReference type="SUPFAM" id="SSF51735">
    <property type="entry name" value="NAD(P)-binding Rossmann-fold domains"/>
    <property type="match status" value="1"/>
</dbReference>
<proteinExistence type="predicted"/>
<dbReference type="Gene3D" id="3.90.25.10">
    <property type="entry name" value="UDP-galactose 4-epimerase, domain 1"/>
    <property type="match status" value="1"/>
</dbReference>
<accession>A0A1I1JJX1</accession>
<dbReference type="RefSeq" id="WP_093453173.1">
    <property type="nucleotide sequence ID" value="NZ_FNZG01000003.1"/>
</dbReference>
<gene>
    <name evidence="2" type="ORF">SAMN05421762_1010</name>
</gene>
<evidence type="ECO:0000259" key="1">
    <source>
        <dbReference type="Pfam" id="PF13460"/>
    </source>
</evidence>
<protein>
    <submittedName>
        <fullName evidence="2">NAD(P)H dehydrogenase (Quinone)</fullName>
    </submittedName>
</protein>
<reference evidence="2 3" key="1">
    <citation type="submission" date="2016-10" db="EMBL/GenBank/DDBJ databases">
        <authorList>
            <person name="de Groot N.N."/>
        </authorList>
    </citation>
    <scope>NUCLEOTIDE SEQUENCE [LARGE SCALE GENOMIC DNA]</scope>
    <source>
        <strain evidence="2 3">DSM 29619</strain>
    </source>
</reference>
<dbReference type="InterPro" id="IPR036291">
    <property type="entry name" value="NAD(P)-bd_dom_sf"/>
</dbReference>
<dbReference type="Pfam" id="PF13460">
    <property type="entry name" value="NAD_binding_10"/>
    <property type="match status" value="1"/>
</dbReference>
<dbReference type="Gene3D" id="3.40.50.720">
    <property type="entry name" value="NAD(P)-binding Rossmann-like Domain"/>
    <property type="match status" value="1"/>
</dbReference>
<sequence>MTIAITGATGQLGRLIIEKLKAAGQADVIALARSPENAADLGVPARAFDYDQPDTLAPALSGVDTLMFISASEIGRRVDQHRAVIKAAKTAGVPHIVYTSVLHADTSALSLAEEHRQTEALLAASGLTVTLLRNGWYTENYAASIPSALEHGAFVGAAGDARISSAARADYADAAVAVLTNADHVGKTFELAGDDSYALTDLAAELSRRTGRDIPYVDMPEADYAGVLTQAGFPAPMAQAFAGFDTAAKAGALFDDTKALSALIGHPTTPLSETVKATLA</sequence>
<evidence type="ECO:0000313" key="3">
    <source>
        <dbReference type="Proteomes" id="UP000231644"/>
    </source>
</evidence>
<dbReference type="AlphaFoldDB" id="A0A1I1JJX1"/>
<dbReference type="EMBL" id="FOLX01000001">
    <property type="protein sequence ID" value="SFC46888.1"/>
    <property type="molecule type" value="Genomic_DNA"/>
</dbReference>
<feature type="domain" description="NAD(P)-binding" evidence="1">
    <location>
        <begin position="7"/>
        <end position="181"/>
    </location>
</feature>
<dbReference type="PANTHER" id="PTHR47129:SF1">
    <property type="entry name" value="NMRA-LIKE DOMAIN-CONTAINING PROTEIN"/>
    <property type="match status" value="1"/>
</dbReference>